<dbReference type="SUPFAM" id="SSF51430">
    <property type="entry name" value="NAD(P)-linked oxidoreductase"/>
    <property type="match status" value="1"/>
</dbReference>
<dbReference type="InterPro" id="IPR020471">
    <property type="entry name" value="AKR"/>
</dbReference>
<dbReference type="PROSITE" id="PS00063">
    <property type="entry name" value="ALDOKETO_REDUCTASE_3"/>
    <property type="match status" value="1"/>
</dbReference>
<dbReference type="PIRSF" id="PIRSF000097">
    <property type="entry name" value="AKR"/>
    <property type="match status" value="1"/>
</dbReference>
<evidence type="ECO:0000256" key="6">
    <source>
        <dbReference type="PIRSR" id="PIRSR000097-3"/>
    </source>
</evidence>
<dbReference type="GO" id="GO:0016616">
    <property type="term" value="F:oxidoreductase activity, acting on the CH-OH group of donors, NAD or NADP as acceptor"/>
    <property type="evidence" value="ECO:0007669"/>
    <property type="project" value="UniProtKB-ARBA"/>
</dbReference>
<dbReference type="PANTHER" id="PTHR43827:SF3">
    <property type="entry name" value="NADP-DEPENDENT OXIDOREDUCTASE DOMAIN-CONTAINING PROTEIN"/>
    <property type="match status" value="1"/>
</dbReference>
<name>A0A852W8Z3_PSEA5</name>
<feature type="domain" description="NADP-dependent oxidoreductase" evidence="7">
    <location>
        <begin position="24"/>
        <end position="259"/>
    </location>
</feature>
<feature type="site" description="Lowers pKa of active site Tyr" evidence="6">
    <location>
        <position position="75"/>
    </location>
</feature>
<comment type="similarity">
    <text evidence="1">Belongs to the aldo/keto reductase family.</text>
</comment>
<evidence type="ECO:0000313" key="11">
    <source>
        <dbReference type="Proteomes" id="UP000549695"/>
    </source>
</evidence>
<evidence type="ECO:0000313" key="10">
    <source>
        <dbReference type="Proteomes" id="UP000232453"/>
    </source>
</evidence>
<dbReference type="Pfam" id="PF00248">
    <property type="entry name" value="Aldo_ket_red"/>
    <property type="match status" value="1"/>
</dbReference>
<accession>A0AA44UQ58</accession>
<evidence type="ECO:0000256" key="2">
    <source>
        <dbReference type="ARBA" id="ARBA00022857"/>
    </source>
</evidence>
<gene>
    <name evidence="9" type="ORF">ATL51_2933</name>
    <name evidence="8" type="ORF">HDA37_003499</name>
</gene>
<evidence type="ECO:0000256" key="5">
    <source>
        <dbReference type="PIRSR" id="PIRSR000097-2"/>
    </source>
</evidence>
<dbReference type="InterPro" id="IPR018170">
    <property type="entry name" value="Aldo/ket_reductase_CS"/>
</dbReference>
<dbReference type="PRINTS" id="PR00069">
    <property type="entry name" value="ALDKETRDTASE"/>
</dbReference>
<feature type="active site" description="Proton donor" evidence="4">
    <location>
        <position position="50"/>
    </location>
</feature>
<reference evidence="8 11" key="1">
    <citation type="submission" date="2020-07" db="EMBL/GenBank/DDBJ databases">
        <title>Sequencing the genomes of 1000 actinobacteria strains.</title>
        <authorList>
            <person name="Klenk H.-P."/>
        </authorList>
    </citation>
    <scope>NUCLEOTIDE SEQUENCE [LARGE SCALE GENOMIC DNA]</scope>
    <source>
        <strain evidence="9 10">DSM 44104</strain>
        <strain evidence="8 11">DSM 44749</strain>
    </source>
</reference>
<dbReference type="Gene3D" id="3.20.20.100">
    <property type="entry name" value="NADP-dependent oxidoreductase domain"/>
    <property type="match status" value="1"/>
</dbReference>
<proteinExistence type="inferred from homology"/>
<evidence type="ECO:0000313" key="9">
    <source>
        <dbReference type="EMBL" id="PKB31248.1"/>
    </source>
</evidence>
<dbReference type="Proteomes" id="UP000549695">
    <property type="component" value="Unassembled WGS sequence"/>
</dbReference>
<dbReference type="EMBL" id="JACCCZ010000001">
    <property type="protein sequence ID" value="NYG03214.1"/>
    <property type="molecule type" value="Genomic_DNA"/>
</dbReference>
<evidence type="ECO:0000256" key="4">
    <source>
        <dbReference type="PIRSR" id="PIRSR000097-1"/>
    </source>
</evidence>
<comment type="caution">
    <text evidence="8">The sequence shown here is derived from an EMBL/GenBank/DDBJ whole genome shotgun (WGS) entry which is preliminary data.</text>
</comment>
<evidence type="ECO:0000256" key="1">
    <source>
        <dbReference type="ARBA" id="ARBA00007905"/>
    </source>
</evidence>
<dbReference type="Proteomes" id="UP000232453">
    <property type="component" value="Unassembled WGS sequence"/>
</dbReference>
<keyword evidence="2" id="KW-0521">NADP</keyword>
<organism evidence="8 11">
    <name type="scientific">Pseudonocardia alni</name>
    <name type="common">Amycolata alni</name>
    <dbReference type="NCBI Taxonomy" id="33907"/>
    <lineage>
        <taxon>Bacteria</taxon>
        <taxon>Bacillati</taxon>
        <taxon>Actinomycetota</taxon>
        <taxon>Actinomycetes</taxon>
        <taxon>Pseudonocardiales</taxon>
        <taxon>Pseudonocardiaceae</taxon>
        <taxon>Pseudonocardia</taxon>
    </lineage>
</organism>
<dbReference type="AlphaFoldDB" id="A0A852W8Z3"/>
<dbReference type="InterPro" id="IPR023210">
    <property type="entry name" value="NADP_OxRdtase_dom"/>
</dbReference>
<feature type="binding site" evidence="5">
    <location>
        <position position="108"/>
    </location>
    <ligand>
        <name>substrate</name>
    </ligand>
</feature>
<evidence type="ECO:0000313" key="8">
    <source>
        <dbReference type="EMBL" id="NYG03214.1"/>
    </source>
</evidence>
<evidence type="ECO:0000259" key="7">
    <source>
        <dbReference type="Pfam" id="PF00248"/>
    </source>
</evidence>
<dbReference type="InterPro" id="IPR036812">
    <property type="entry name" value="NAD(P)_OxRdtase_dom_sf"/>
</dbReference>
<keyword evidence="3 8" id="KW-0560">Oxidoreductase</keyword>
<protein>
    <submittedName>
        <fullName evidence="8">2,5-diketo-D-gluconate reductase A</fullName>
        <ecNumber evidence="8">1.1.1.346</ecNumber>
    </submittedName>
    <submittedName>
        <fullName evidence="9">Diketogulonate reductase-like aldo/keto reductase</fullName>
    </submittedName>
</protein>
<dbReference type="PROSITE" id="PS00062">
    <property type="entry name" value="ALDOKETO_REDUCTASE_2"/>
    <property type="match status" value="1"/>
</dbReference>
<dbReference type="EMBL" id="PHUJ01000003">
    <property type="protein sequence ID" value="PKB31248.1"/>
    <property type="molecule type" value="Genomic_DNA"/>
</dbReference>
<sequence>MTHTDDTVLLDGGVAMPRLGFGVSESRDAHAAVAEALAQGYRSIDTAAVYENETGVGAALAGSGLPRSELFVTTKVWNVDGDRPDALGAARRSLDRLGLDHVDLLLVHWPNDDLGHCLSTWEAMEQLLAEGRTRAVGVSNFRPSHLRRLRSLGGRLPALNQVELHPHHQQPELRAVHAALGIVTGAWSPLGRGAVLGEPVLARIADRHGVTPAQVVLRWHLQQGTVAVPKSDDAGRIAANRDLAGFTLDGADLDAVAALHRTDGRGRIGPVPDRVDRIAS</sequence>
<keyword evidence="11" id="KW-1185">Reference proteome</keyword>
<evidence type="ECO:0000256" key="3">
    <source>
        <dbReference type="ARBA" id="ARBA00023002"/>
    </source>
</evidence>
<dbReference type="EC" id="1.1.1.346" evidence="8"/>
<dbReference type="PROSITE" id="PS00798">
    <property type="entry name" value="ALDOKETO_REDUCTASE_1"/>
    <property type="match status" value="1"/>
</dbReference>
<dbReference type="PANTHER" id="PTHR43827">
    <property type="entry name" value="2,5-DIKETO-D-GLUCONIC ACID REDUCTASE"/>
    <property type="match status" value="1"/>
</dbReference>
<accession>A0A852W8Z3</accession>
<dbReference type="FunFam" id="3.20.20.100:FF:000002">
    <property type="entry name" value="2,5-diketo-D-gluconic acid reductase A"/>
    <property type="match status" value="1"/>
</dbReference>